<evidence type="ECO:0000313" key="2">
    <source>
        <dbReference type="EMBL" id="CAI9623057.1"/>
    </source>
</evidence>
<proteinExistence type="inferred from homology"/>
<gene>
    <name evidence="2" type="ORF">SPARVUS_LOCUS16403181</name>
</gene>
<comment type="caution">
    <text evidence="2">The sequence shown here is derived from an EMBL/GenBank/DDBJ whole genome shotgun (WGS) entry which is preliminary data.</text>
</comment>
<protein>
    <submittedName>
        <fullName evidence="2">Uncharacterized protein</fullName>
    </submittedName>
</protein>
<dbReference type="Proteomes" id="UP001162483">
    <property type="component" value="Unassembled WGS sequence"/>
</dbReference>
<dbReference type="EMBL" id="CATNWA010021533">
    <property type="protein sequence ID" value="CAI9623057.1"/>
    <property type="molecule type" value="Genomic_DNA"/>
</dbReference>
<keyword evidence="3" id="KW-1185">Reference proteome</keyword>
<organism evidence="2 3">
    <name type="scientific">Staurois parvus</name>
    <dbReference type="NCBI Taxonomy" id="386267"/>
    <lineage>
        <taxon>Eukaryota</taxon>
        <taxon>Metazoa</taxon>
        <taxon>Chordata</taxon>
        <taxon>Craniata</taxon>
        <taxon>Vertebrata</taxon>
        <taxon>Euteleostomi</taxon>
        <taxon>Amphibia</taxon>
        <taxon>Batrachia</taxon>
        <taxon>Anura</taxon>
        <taxon>Neobatrachia</taxon>
        <taxon>Ranoidea</taxon>
        <taxon>Ranidae</taxon>
        <taxon>Staurois</taxon>
    </lineage>
</organism>
<dbReference type="PANTHER" id="PTHR31366:SF2">
    <property type="entry name" value="UPF0739 PROTEIN C1ORF74"/>
    <property type="match status" value="1"/>
</dbReference>
<comment type="similarity">
    <text evidence="1">Belongs to the UPF0739 family.</text>
</comment>
<evidence type="ECO:0000313" key="3">
    <source>
        <dbReference type="Proteomes" id="UP001162483"/>
    </source>
</evidence>
<dbReference type="PANTHER" id="PTHR31366">
    <property type="entry name" value="UPF0739 PROTEIN C1ORF74"/>
    <property type="match status" value="1"/>
</dbReference>
<dbReference type="Pfam" id="PF14953">
    <property type="entry name" value="DUF4504"/>
    <property type="match status" value="1"/>
</dbReference>
<dbReference type="InterPro" id="IPR027850">
    <property type="entry name" value="DUF4504"/>
</dbReference>
<evidence type="ECO:0000256" key="1">
    <source>
        <dbReference type="ARBA" id="ARBA00007065"/>
    </source>
</evidence>
<sequence>MSLMRDLHLAAKHHLEERKRSLALKLAAEILFVDCGLKPGFLYDLSGAGVVQIQGYLKELHRLGFIKGPLHVINMADTVLIINVSSTVSYLGLVLDREDLHVIDVSAQLKHPEMFKKDKLCHIRSQLSDLLTLLKPYQDIKPDSISVVHIPCPEWNLCTMFGFLLHFPVVYWFDTSKSFENCLSFTPLKHFTVQITCPKIGLQKIQVYSFTVPESVYQFVQTLLQKWIKGLRQMFNMQGHFTDLEILTETVMLPAVAL</sequence>
<name>A0ABN9HQH6_9NEOB</name>
<reference evidence="2" key="1">
    <citation type="submission" date="2023-05" db="EMBL/GenBank/DDBJ databases">
        <authorList>
            <person name="Stuckert A."/>
        </authorList>
    </citation>
    <scope>NUCLEOTIDE SEQUENCE</scope>
</reference>
<accession>A0ABN9HQH6</accession>